<organism evidence="3 4">
    <name type="scientific">Lineolata rhizophorae</name>
    <dbReference type="NCBI Taxonomy" id="578093"/>
    <lineage>
        <taxon>Eukaryota</taxon>
        <taxon>Fungi</taxon>
        <taxon>Dikarya</taxon>
        <taxon>Ascomycota</taxon>
        <taxon>Pezizomycotina</taxon>
        <taxon>Dothideomycetes</taxon>
        <taxon>Dothideomycetes incertae sedis</taxon>
        <taxon>Lineolatales</taxon>
        <taxon>Lineolataceae</taxon>
        <taxon>Lineolata</taxon>
    </lineage>
</organism>
<evidence type="ECO:0000256" key="1">
    <source>
        <dbReference type="ARBA" id="ARBA00022664"/>
    </source>
</evidence>
<keyword evidence="4" id="KW-1185">Reference proteome</keyword>
<reference evidence="3" key="1">
    <citation type="journal article" date="2020" name="Stud. Mycol.">
        <title>101 Dothideomycetes genomes: a test case for predicting lifestyles and emergence of pathogens.</title>
        <authorList>
            <person name="Haridas S."/>
            <person name="Albert R."/>
            <person name="Binder M."/>
            <person name="Bloem J."/>
            <person name="Labutti K."/>
            <person name="Salamov A."/>
            <person name="Andreopoulos B."/>
            <person name="Baker S."/>
            <person name="Barry K."/>
            <person name="Bills G."/>
            <person name="Bluhm B."/>
            <person name="Cannon C."/>
            <person name="Castanera R."/>
            <person name="Culley D."/>
            <person name="Daum C."/>
            <person name="Ezra D."/>
            <person name="Gonzalez J."/>
            <person name="Henrissat B."/>
            <person name="Kuo A."/>
            <person name="Liang C."/>
            <person name="Lipzen A."/>
            <person name="Lutzoni F."/>
            <person name="Magnuson J."/>
            <person name="Mondo S."/>
            <person name="Nolan M."/>
            <person name="Ohm R."/>
            <person name="Pangilinan J."/>
            <person name="Park H.-J."/>
            <person name="Ramirez L."/>
            <person name="Alfaro M."/>
            <person name="Sun H."/>
            <person name="Tritt A."/>
            <person name="Yoshinaga Y."/>
            <person name="Zwiers L.-H."/>
            <person name="Turgeon B."/>
            <person name="Goodwin S."/>
            <person name="Spatafora J."/>
            <person name="Crous P."/>
            <person name="Grigoriev I."/>
        </authorList>
    </citation>
    <scope>NUCLEOTIDE SEQUENCE</scope>
    <source>
        <strain evidence="3">ATCC 16933</strain>
    </source>
</reference>
<dbReference type="AlphaFoldDB" id="A0A6A6P7U1"/>
<dbReference type="Proteomes" id="UP000799766">
    <property type="component" value="Unassembled WGS sequence"/>
</dbReference>
<evidence type="ECO:0000259" key="2">
    <source>
        <dbReference type="PROSITE" id="PS51025"/>
    </source>
</evidence>
<dbReference type="GO" id="GO:0003723">
    <property type="term" value="F:RNA binding"/>
    <property type="evidence" value="ECO:0007669"/>
    <property type="project" value="TreeGrafter"/>
</dbReference>
<dbReference type="OrthoDB" id="163257at2759"/>
<dbReference type="PANTHER" id="PTHR23148">
    <property type="entry name" value="SERINE/ARGININE REGULATED NUCLEAR MATRIX PROTEIN"/>
    <property type="match status" value="1"/>
</dbReference>
<dbReference type="EMBL" id="MU001674">
    <property type="protein sequence ID" value="KAF2459822.1"/>
    <property type="molecule type" value="Genomic_DNA"/>
</dbReference>
<dbReference type="GO" id="GO:0048024">
    <property type="term" value="P:regulation of mRNA splicing, via spliceosome"/>
    <property type="evidence" value="ECO:0007669"/>
    <property type="project" value="TreeGrafter"/>
</dbReference>
<feature type="domain" description="PWI" evidence="2">
    <location>
        <begin position="12"/>
        <end position="111"/>
    </location>
</feature>
<gene>
    <name evidence="3" type="ORF">BDY21DRAFT_178675</name>
</gene>
<dbReference type="GO" id="GO:0006397">
    <property type="term" value="P:mRNA processing"/>
    <property type="evidence" value="ECO:0007669"/>
    <property type="project" value="UniProtKB-KW"/>
</dbReference>
<accession>A0A6A6P7U1</accession>
<dbReference type="SUPFAM" id="SSF101233">
    <property type="entry name" value="PWI domain"/>
    <property type="match status" value="1"/>
</dbReference>
<dbReference type="PROSITE" id="PS51025">
    <property type="entry name" value="PWI"/>
    <property type="match status" value="1"/>
</dbReference>
<keyword evidence="1" id="KW-0507">mRNA processing</keyword>
<dbReference type="GO" id="GO:0005681">
    <property type="term" value="C:spliceosomal complex"/>
    <property type="evidence" value="ECO:0007669"/>
    <property type="project" value="TreeGrafter"/>
</dbReference>
<dbReference type="PANTHER" id="PTHR23148:SF0">
    <property type="entry name" value="SERINE_ARGININE REPETITIVE MATRIX PROTEIN 1"/>
    <property type="match status" value="1"/>
</dbReference>
<evidence type="ECO:0000313" key="3">
    <source>
        <dbReference type="EMBL" id="KAF2459822.1"/>
    </source>
</evidence>
<proteinExistence type="predicted"/>
<evidence type="ECO:0000313" key="4">
    <source>
        <dbReference type="Proteomes" id="UP000799766"/>
    </source>
</evidence>
<dbReference type="InterPro" id="IPR052225">
    <property type="entry name" value="Ser/Arg_repetitive_matrix"/>
</dbReference>
<dbReference type="InterPro" id="IPR002483">
    <property type="entry name" value="PWI_dom"/>
</dbReference>
<dbReference type="InterPro" id="IPR036483">
    <property type="entry name" value="PWI_dom_sf"/>
</dbReference>
<dbReference type="SMART" id="SM00311">
    <property type="entry name" value="PWI"/>
    <property type="match status" value="1"/>
</dbReference>
<protein>
    <submittedName>
        <fullName evidence="3">PWI domain-containing protein</fullName>
    </submittedName>
</protein>
<dbReference type="Gene3D" id="1.20.1390.10">
    <property type="entry name" value="PWI domain"/>
    <property type="match status" value="1"/>
</dbReference>
<name>A0A6A6P7U1_9PEZI</name>
<dbReference type="Pfam" id="PF01480">
    <property type="entry name" value="PWI"/>
    <property type="match status" value="1"/>
</dbReference>
<sequence>MAASVDQKLLRSTKFPPEFNKKVDMEKVNLEVIKKWIAGKISDILGNEDDVVTQLCFNLLETTRFPNIKEIQIQLTGFLEKSTAPFCKELWNLCLSAQDNAQGVPKELLEAKKLELYEEMVILQIFCAMPS</sequence>